<dbReference type="SUPFAM" id="SSF55347">
    <property type="entry name" value="Glyceraldehyde-3-phosphate dehydrogenase-like, C-terminal domain"/>
    <property type="match status" value="1"/>
</dbReference>
<dbReference type="Gene3D" id="3.40.50.720">
    <property type="entry name" value="NAD(P)-binding Rossmann-like Domain"/>
    <property type="match status" value="1"/>
</dbReference>
<keyword evidence="3" id="KW-1185">Reference proteome</keyword>
<organism evidence="2 3">
    <name type="scientific">Leishmania tarentolae</name>
    <name type="common">Sauroleishmania tarentolae</name>
    <dbReference type="NCBI Taxonomy" id="5689"/>
    <lineage>
        <taxon>Eukaryota</taxon>
        <taxon>Discoba</taxon>
        <taxon>Euglenozoa</taxon>
        <taxon>Kinetoplastea</taxon>
        <taxon>Metakinetoplastina</taxon>
        <taxon>Trypanosomatida</taxon>
        <taxon>Trypanosomatidae</taxon>
        <taxon>Leishmaniinae</taxon>
        <taxon>Leishmania</taxon>
        <taxon>lizard Leishmania</taxon>
    </lineage>
</organism>
<dbReference type="Pfam" id="PF01408">
    <property type="entry name" value="GFO_IDH_MocA"/>
    <property type="match status" value="1"/>
</dbReference>
<evidence type="ECO:0000313" key="3">
    <source>
        <dbReference type="Proteomes" id="UP000419144"/>
    </source>
</evidence>
<evidence type="ECO:0000313" key="2">
    <source>
        <dbReference type="EMBL" id="GET88707.1"/>
    </source>
</evidence>
<gene>
    <name evidence="2" type="ORF">LtaPh_2306700</name>
</gene>
<feature type="domain" description="Gfo/Idh/MocA-like oxidoreductase N-terminal" evidence="1">
    <location>
        <begin position="25"/>
        <end position="152"/>
    </location>
</feature>
<proteinExistence type="predicted"/>
<evidence type="ECO:0000259" key="1">
    <source>
        <dbReference type="Pfam" id="PF01408"/>
    </source>
</evidence>
<dbReference type="OrthoDB" id="2129491at2759"/>
<dbReference type="EMBL" id="BLBS01000030">
    <property type="protein sequence ID" value="GET88707.1"/>
    <property type="molecule type" value="Genomic_DNA"/>
</dbReference>
<comment type="caution">
    <text evidence="2">The sequence shown here is derived from an EMBL/GenBank/DDBJ whole genome shotgun (WGS) entry which is preliminary data.</text>
</comment>
<name>A0A640KM01_LEITA</name>
<accession>A0A640KM01</accession>
<dbReference type="GO" id="GO:0000166">
    <property type="term" value="F:nucleotide binding"/>
    <property type="evidence" value="ECO:0007669"/>
    <property type="project" value="InterPro"/>
</dbReference>
<dbReference type="InterPro" id="IPR036291">
    <property type="entry name" value="NAD(P)-bd_dom_sf"/>
</dbReference>
<dbReference type="Proteomes" id="UP000419144">
    <property type="component" value="Unassembled WGS sequence"/>
</dbReference>
<dbReference type="PANTHER" id="PTHR46368">
    <property type="match status" value="1"/>
</dbReference>
<dbReference type="VEuPathDB" id="TriTrypDB:LtaPh_2306700"/>
<sequence>MEAHETGHHGACKGLRSQKMRKESLRVGFLGASTVARKAWLAVHRAGHRVTFIGCRDASKGRELAERLRKNIEADNETKKAAGVCAQQSFVEPSIGSYMDVVRADNVDVVYISLPTSKRPAWIRVCAEHGKHVVSEKPAATSAAELVECLRDMASSRLLFIDGTALSHSQRLQDVCRAVAQLGGPLHINAHMSFSASPSFMANDIRLQPLLEPYGALGDLGWYCIRWILHIVDFVLPTGVGGRVTACNALQEESIDGAANGTTSSASSAGASEVAAVGASERRQSKRSAPAAITEFEGNLEFSTRAPTLKDVVPEAAAEAAETITASFRCSFHDCHDQTIDIFCRDGTVTVYGAINPTAEDRPHFVTQHHEVVAASATAERQQSNTAGATEAFEGYEQLRERNDVVYSTAPEETDGAHQMEQLWRDVGDSVMRLGKGEPLIADPDLAKKWSTFAYLTQVVMDRALEAAGQHVHNATTSSADA</sequence>
<dbReference type="PANTHER" id="PTHR46368:SF4">
    <property type="entry name" value="OS10G0403700 PROTEIN"/>
    <property type="match status" value="1"/>
</dbReference>
<dbReference type="AlphaFoldDB" id="A0A640KM01"/>
<dbReference type="InterPro" id="IPR000683">
    <property type="entry name" value="Gfo/Idh/MocA-like_OxRdtase_N"/>
</dbReference>
<protein>
    <submittedName>
        <fullName evidence="2">Oxidoreductase-like protein</fullName>
    </submittedName>
</protein>
<dbReference type="SUPFAM" id="SSF51735">
    <property type="entry name" value="NAD(P)-binding Rossmann-fold domains"/>
    <property type="match status" value="1"/>
</dbReference>
<dbReference type="Gene3D" id="3.30.360.10">
    <property type="entry name" value="Dihydrodipicolinate Reductase, domain 2"/>
    <property type="match status" value="1"/>
</dbReference>
<reference evidence="2" key="1">
    <citation type="submission" date="2019-11" db="EMBL/GenBank/DDBJ databases">
        <title>Leishmania tarentolae CDS.</title>
        <authorList>
            <person name="Goto Y."/>
            <person name="Yamagishi J."/>
        </authorList>
    </citation>
    <scope>NUCLEOTIDE SEQUENCE [LARGE SCALE GENOMIC DNA]</scope>
    <source>
        <strain evidence="2">Parrot Tar II</strain>
    </source>
</reference>